<dbReference type="EMBL" id="MU007038">
    <property type="protein sequence ID" value="KAF2430564.1"/>
    <property type="molecule type" value="Genomic_DNA"/>
</dbReference>
<dbReference type="AlphaFoldDB" id="A0A9P4TXP9"/>
<evidence type="ECO:0008006" key="4">
    <source>
        <dbReference type="Google" id="ProtNLM"/>
    </source>
</evidence>
<name>A0A9P4TXP9_9PEZI</name>
<comment type="caution">
    <text evidence="2">The sequence shown here is derived from an EMBL/GenBank/DDBJ whole genome shotgun (WGS) entry which is preliminary data.</text>
</comment>
<feature type="signal peptide" evidence="1">
    <location>
        <begin position="1"/>
        <end position="18"/>
    </location>
</feature>
<dbReference type="OrthoDB" id="4918924at2759"/>
<protein>
    <recommendedName>
        <fullName evidence="4">Carboxylic ester hydrolase</fullName>
    </recommendedName>
</protein>
<keyword evidence="3" id="KW-1185">Reference proteome</keyword>
<reference evidence="2" key="1">
    <citation type="journal article" date="2020" name="Stud. Mycol.">
        <title>101 Dothideomycetes genomes: a test case for predicting lifestyles and emergence of pathogens.</title>
        <authorList>
            <person name="Haridas S."/>
            <person name="Albert R."/>
            <person name="Binder M."/>
            <person name="Bloem J."/>
            <person name="Labutti K."/>
            <person name="Salamov A."/>
            <person name="Andreopoulos B."/>
            <person name="Baker S."/>
            <person name="Barry K."/>
            <person name="Bills G."/>
            <person name="Bluhm B."/>
            <person name="Cannon C."/>
            <person name="Castanera R."/>
            <person name="Culley D."/>
            <person name="Daum C."/>
            <person name="Ezra D."/>
            <person name="Gonzalez J."/>
            <person name="Henrissat B."/>
            <person name="Kuo A."/>
            <person name="Liang C."/>
            <person name="Lipzen A."/>
            <person name="Lutzoni F."/>
            <person name="Magnuson J."/>
            <person name="Mondo S."/>
            <person name="Nolan M."/>
            <person name="Ohm R."/>
            <person name="Pangilinan J."/>
            <person name="Park H.-J."/>
            <person name="Ramirez L."/>
            <person name="Alfaro M."/>
            <person name="Sun H."/>
            <person name="Tritt A."/>
            <person name="Yoshinaga Y."/>
            <person name="Zwiers L.-H."/>
            <person name="Turgeon B."/>
            <person name="Goodwin S."/>
            <person name="Spatafora J."/>
            <person name="Crous P."/>
            <person name="Grigoriev I."/>
        </authorList>
    </citation>
    <scope>NUCLEOTIDE SEQUENCE</scope>
    <source>
        <strain evidence="2">CBS 130266</strain>
    </source>
</reference>
<sequence length="181" mass="19818">MQLTSVLVSAILATIATSTPTPMPSTIDLTTIKVISTGFYNGSSGSASDLAAIPRECAFNAGRGSFHYSQFDVGNAHTACIASEDVNDCGSGDWAGSEYGDMINAMAQQVTKDGQFQTSRTGRWMTGFSIGTTAIREREPYFAYFQWGIDFSGSTKGRRYRHFFFSYDFQYTDVIDQGFLC</sequence>
<accession>A0A9P4TXP9</accession>
<evidence type="ECO:0000313" key="2">
    <source>
        <dbReference type="EMBL" id="KAF2430564.1"/>
    </source>
</evidence>
<keyword evidence="1" id="KW-0732">Signal</keyword>
<proteinExistence type="predicted"/>
<feature type="chain" id="PRO_5040431348" description="Carboxylic ester hydrolase" evidence="1">
    <location>
        <begin position="19"/>
        <end position="181"/>
    </location>
</feature>
<evidence type="ECO:0000256" key="1">
    <source>
        <dbReference type="SAM" id="SignalP"/>
    </source>
</evidence>
<organism evidence="2 3">
    <name type="scientific">Tothia fuscella</name>
    <dbReference type="NCBI Taxonomy" id="1048955"/>
    <lineage>
        <taxon>Eukaryota</taxon>
        <taxon>Fungi</taxon>
        <taxon>Dikarya</taxon>
        <taxon>Ascomycota</taxon>
        <taxon>Pezizomycotina</taxon>
        <taxon>Dothideomycetes</taxon>
        <taxon>Pleosporomycetidae</taxon>
        <taxon>Venturiales</taxon>
        <taxon>Cylindrosympodiaceae</taxon>
        <taxon>Tothia</taxon>
    </lineage>
</organism>
<evidence type="ECO:0000313" key="3">
    <source>
        <dbReference type="Proteomes" id="UP000800235"/>
    </source>
</evidence>
<gene>
    <name evidence="2" type="ORF">EJ08DRAFT_649593</name>
</gene>
<dbReference type="Proteomes" id="UP000800235">
    <property type="component" value="Unassembled WGS sequence"/>
</dbReference>